<evidence type="ECO:0000256" key="8">
    <source>
        <dbReference type="ARBA" id="ARBA00022840"/>
    </source>
</evidence>
<dbReference type="InterPro" id="IPR027417">
    <property type="entry name" value="P-loop_NTPase"/>
</dbReference>
<keyword evidence="12" id="KW-1185">Reference proteome</keyword>
<evidence type="ECO:0000256" key="9">
    <source>
        <dbReference type="ARBA" id="ARBA00022842"/>
    </source>
</evidence>
<dbReference type="EMBL" id="FOQA01000002">
    <property type="protein sequence ID" value="SFH71399.1"/>
    <property type="molecule type" value="Genomic_DNA"/>
</dbReference>
<keyword evidence="7" id="KW-0547">Nucleotide-binding</keyword>
<evidence type="ECO:0000256" key="1">
    <source>
        <dbReference type="ARBA" id="ARBA00004496"/>
    </source>
</evidence>
<accession>A0A1I3CB42</accession>
<dbReference type="GO" id="GO:0005737">
    <property type="term" value="C:cytoplasm"/>
    <property type="evidence" value="ECO:0007669"/>
    <property type="project" value="UniProtKB-SubCell"/>
</dbReference>
<keyword evidence="8" id="KW-0067">ATP-binding</keyword>
<keyword evidence="5" id="KW-0819">tRNA processing</keyword>
<dbReference type="GO" id="GO:0002949">
    <property type="term" value="P:tRNA threonylcarbamoyladenosine modification"/>
    <property type="evidence" value="ECO:0007669"/>
    <property type="project" value="InterPro"/>
</dbReference>
<dbReference type="Pfam" id="PF02367">
    <property type="entry name" value="TsaE"/>
    <property type="match status" value="1"/>
</dbReference>
<dbReference type="AlphaFoldDB" id="A0A1I3CB42"/>
<dbReference type="InterPro" id="IPR003442">
    <property type="entry name" value="T6A_TsaE"/>
</dbReference>
<gene>
    <name evidence="11" type="ORF">SAMN05192551_102300</name>
</gene>
<reference evidence="12" key="1">
    <citation type="submission" date="2016-10" db="EMBL/GenBank/DDBJ databases">
        <authorList>
            <person name="Varghese N."/>
            <person name="Submissions S."/>
        </authorList>
    </citation>
    <scope>NUCLEOTIDE SEQUENCE [LARGE SCALE GENOMIC DNA]</scope>
    <source>
        <strain evidence="12">Z-7934</strain>
    </source>
</reference>
<evidence type="ECO:0000256" key="3">
    <source>
        <dbReference type="ARBA" id="ARBA00019010"/>
    </source>
</evidence>
<keyword evidence="6" id="KW-0479">Metal-binding</keyword>
<dbReference type="PANTHER" id="PTHR33540">
    <property type="entry name" value="TRNA THREONYLCARBAMOYLADENOSINE BIOSYNTHESIS PROTEIN TSAE"/>
    <property type="match status" value="1"/>
</dbReference>
<evidence type="ECO:0000256" key="7">
    <source>
        <dbReference type="ARBA" id="ARBA00022741"/>
    </source>
</evidence>
<evidence type="ECO:0000256" key="2">
    <source>
        <dbReference type="ARBA" id="ARBA00007599"/>
    </source>
</evidence>
<evidence type="ECO:0000256" key="6">
    <source>
        <dbReference type="ARBA" id="ARBA00022723"/>
    </source>
</evidence>
<comment type="similarity">
    <text evidence="2">Belongs to the TsaE family.</text>
</comment>
<dbReference type="GO" id="GO:0046872">
    <property type="term" value="F:metal ion binding"/>
    <property type="evidence" value="ECO:0007669"/>
    <property type="project" value="UniProtKB-KW"/>
</dbReference>
<dbReference type="PANTHER" id="PTHR33540:SF2">
    <property type="entry name" value="TRNA THREONYLCARBAMOYLADENOSINE BIOSYNTHESIS PROTEIN TSAE"/>
    <property type="match status" value="1"/>
</dbReference>
<evidence type="ECO:0000256" key="5">
    <source>
        <dbReference type="ARBA" id="ARBA00022694"/>
    </source>
</evidence>
<evidence type="ECO:0000256" key="10">
    <source>
        <dbReference type="ARBA" id="ARBA00032441"/>
    </source>
</evidence>
<keyword evidence="4" id="KW-0963">Cytoplasm</keyword>
<dbReference type="STRING" id="69895.SAMN05192551_102300"/>
<dbReference type="NCBIfam" id="TIGR00150">
    <property type="entry name" value="T6A_YjeE"/>
    <property type="match status" value="1"/>
</dbReference>
<evidence type="ECO:0000313" key="11">
    <source>
        <dbReference type="EMBL" id="SFH71399.1"/>
    </source>
</evidence>
<evidence type="ECO:0000313" key="12">
    <source>
        <dbReference type="Proteomes" id="UP000199287"/>
    </source>
</evidence>
<name>A0A1I3CB42_9FIRM</name>
<comment type="subcellular location">
    <subcellularLocation>
        <location evidence="1">Cytoplasm</location>
    </subcellularLocation>
</comment>
<dbReference type="Proteomes" id="UP000199287">
    <property type="component" value="Unassembled WGS sequence"/>
</dbReference>
<sequence length="152" mass="17093">MHMICVKVNNQRETEAIAEKLARNLEPGDIIGLNGDLGAGKTTFTKALGAALGVKEDITSPTFTLLQEYEGDLPVYHFDVYRMNDPQEFNDLGAEEYLDGDGISVVEWADMVEAYLPDNRLQIEIRWLDSDQRKICFIPLGNFNEIKLKGLV</sequence>
<proteinExistence type="inferred from homology"/>
<keyword evidence="9" id="KW-0460">Magnesium</keyword>
<protein>
    <recommendedName>
        <fullName evidence="3">tRNA threonylcarbamoyladenosine biosynthesis protein TsaE</fullName>
    </recommendedName>
    <alternativeName>
        <fullName evidence="10">t(6)A37 threonylcarbamoyladenosine biosynthesis protein TsaE</fullName>
    </alternativeName>
</protein>
<dbReference type="GO" id="GO:0005524">
    <property type="term" value="F:ATP binding"/>
    <property type="evidence" value="ECO:0007669"/>
    <property type="project" value="UniProtKB-KW"/>
</dbReference>
<dbReference type="Gene3D" id="3.40.50.300">
    <property type="entry name" value="P-loop containing nucleotide triphosphate hydrolases"/>
    <property type="match status" value="1"/>
</dbReference>
<organism evidence="11 12">
    <name type="scientific">Tindallia magadiensis</name>
    <dbReference type="NCBI Taxonomy" id="69895"/>
    <lineage>
        <taxon>Bacteria</taxon>
        <taxon>Bacillati</taxon>
        <taxon>Bacillota</taxon>
        <taxon>Clostridia</taxon>
        <taxon>Peptostreptococcales</taxon>
        <taxon>Tindalliaceae</taxon>
        <taxon>Tindallia</taxon>
    </lineage>
</organism>
<dbReference type="SUPFAM" id="SSF52540">
    <property type="entry name" value="P-loop containing nucleoside triphosphate hydrolases"/>
    <property type="match status" value="1"/>
</dbReference>
<evidence type="ECO:0000256" key="4">
    <source>
        <dbReference type="ARBA" id="ARBA00022490"/>
    </source>
</evidence>